<evidence type="ECO:0000313" key="1">
    <source>
        <dbReference type="EMBL" id="MBP2032744.1"/>
    </source>
</evidence>
<proteinExistence type="predicted"/>
<comment type="caution">
    <text evidence="1">The sequence shown here is derived from an EMBL/GenBank/DDBJ whole genome shotgun (WGS) entry which is preliminary data.</text>
</comment>
<gene>
    <name evidence="1" type="ORF">J2Z42_001418</name>
</gene>
<dbReference type="Proteomes" id="UP001519307">
    <property type="component" value="Unassembled WGS sequence"/>
</dbReference>
<evidence type="ECO:0000313" key="2">
    <source>
        <dbReference type="Proteomes" id="UP001519307"/>
    </source>
</evidence>
<sequence length="39" mass="4564">MSILSEEVLIHRGLYDVYVDAEAYMSSGFEERVRHRAFS</sequence>
<organism evidence="1 2">
    <name type="scientific">Clostridium algifaecis</name>
    <dbReference type="NCBI Taxonomy" id="1472040"/>
    <lineage>
        <taxon>Bacteria</taxon>
        <taxon>Bacillati</taxon>
        <taxon>Bacillota</taxon>
        <taxon>Clostridia</taxon>
        <taxon>Eubacteriales</taxon>
        <taxon>Clostridiaceae</taxon>
        <taxon>Clostridium</taxon>
    </lineage>
</organism>
<accession>A0ABS4KRU2</accession>
<name>A0ABS4KRU2_9CLOT</name>
<reference evidence="1 2" key="1">
    <citation type="submission" date="2021-03" db="EMBL/GenBank/DDBJ databases">
        <title>Genomic Encyclopedia of Type Strains, Phase IV (KMG-IV): sequencing the most valuable type-strain genomes for metagenomic binning, comparative biology and taxonomic classification.</title>
        <authorList>
            <person name="Goeker M."/>
        </authorList>
    </citation>
    <scope>NUCLEOTIDE SEQUENCE [LARGE SCALE GENOMIC DNA]</scope>
    <source>
        <strain evidence="1 2">DSM 28783</strain>
    </source>
</reference>
<dbReference type="EMBL" id="JAGGLM010000007">
    <property type="protein sequence ID" value="MBP2032744.1"/>
    <property type="molecule type" value="Genomic_DNA"/>
</dbReference>
<protein>
    <submittedName>
        <fullName evidence="1">Uncharacterized protein</fullName>
    </submittedName>
</protein>
<keyword evidence="2" id="KW-1185">Reference proteome</keyword>